<dbReference type="Pfam" id="PF04003">
    <property type="entry name" value="Utp12"/>
    <property type="match status" value="1"/>
</dbReference>
<evidence type="ECO:0000256" key="2">
    <source>
        <dbReference type="ARBA" id="ARBA00023242"/>
    </source>
</evidence>
<feature type="domain" description="Small-subunit processome Utp12" evidence="5">
    <location>
        <begin position="426"/>
        <end position="530"/>
    </location>
</feature>
<dbReference type="InterPro" id="IPR052414">
    <property type="entry name" value="U3_snoRNA-assoc_WDR"/>
</dbReference>
<dbReference type="VEuPathDB" id="VectorBase:CSON001926"/>
<accession>A0A336MNZ2</accession>
<organism evidence="6">
    <name type="scientific">Culicoides sonorensis</name>
    <name type="common">Biting midge</name>
    <dbReference type="NCBI Taxonomy" id="179676"/>
    <lineage>
        <taxon>Eukaryota</taxon>
        <taxon>Metazoa</taxon>
        <taxon>Ecdysozoa</taxon>
        <taxon>Arthropoda</taxon>
        <taxon>Hexapoda</taxon>
        <taxon>Insecta</taxon>
        <taxon>Pterygota</taxon>
        <taxon>Neoptera</taxon>
        <taxon>Endopterygota</taxon>
        <taxon>Diptera</taxon>
        <taxon>Nematocera</taxon>
        <taxon>Chironomoidea</taxon>
        <taxon>Ceratopogonidae</taxon>
        <taxon>Ceratopogoninae</taxon>
        <taxon>Culicoides</taxon>
        <taxon>Monoculicoides</taxon>
    </lineage>
</organism>
<gene>
    <name evidence="6" type="primary">CSON001926</name>
</gene>
<protein>
    <submittedName>
        <fullName evidence="6">CSON001926 protein</fullName>
    </submittedName>
</protein>
<feature type="compositionally biased region" description="Acidic residues" evidence="4">
    <location>
        <begin position="583"/>
        <end position="597"/>
    </location>
</feature>
<feature type="compositionally biased region" description="Polar residues" evidence="4">
    <location>
        <begin position="562"/>
        <end position="580"/>
    </location>
</feature>
<dbReference type="EMBL" id="UFQT01001312">
    <property type="protein sequence ID" value="SSX29967.1"/>
    <property type="molecule type" value="Genomic_DNA"/>
</dbReference>
<evidence type="ECO:0000256" key="1">
    <source>
        <dbReference type="ARBA" id="ARBA00004123"/>
    </source>
</evidence>
<comment type="subcellular location">
    <subcellularLocation>
        <location evidence="1">Nucleus</location>
    </subcellularLocation>
</comment>
<feature type="region of interest" description="Disordered" evidence="4">
    <location>
        <begin position="538"/>
        <end position="597"/>
    </location>
</feature>
<proteinExistence type="inferred from homology"/>
<dbReference type="OMA" id="PCTALTW"/>
<dbReference type="InterPro" id="IPR015943">
    <property type="entry name" value="WD40/YVTN_repeat-like_dom_sf"/>
</dbReference>
<feature type="compositionally biased region" description="Acidic residues" evidence="4">
    <location>
        <begin position="541"/>
        <end position="560"/>
    </location>
</feature>
<reference evidence="6" key="1">
    <citation type="submission" date="2018-07" db="EMBL/GenBank/DDBJ databases">
        <authorList>
            <person name="Quirk P.G."/>
            <person name="Krulwich T.A."/>
        </authorList>
    </citation>
    <scope>NUCLEOTIDE SEQUENCE</scope>
</reference>
<dbReference type="InterPro" id="IPR036322">
    <property type="entry name" value="WD40_repeat_dom_sf"/>
</dbReference>
<dbReference type="Gene3D" id="2.130.10.10">
    <property type="entry name" value="YVTN repeat-like/Quinoprotein amine dehydrogenase"/>
    <property type="match status" value="2"/>
</dbReference>
<comment type="similarity">
    <text evidence="3">Belongs to the UTP5 family.</text>
</comment>
<evidence type="ECO:0000259" key="5">
    <source>
        <dbReference type="Pfam" id="PF04003"/>
    </source>
</evidence>
<evidence type="ECO:0000256" key="3">
    <source>
        <dbReference type="ARBA" id="ARBA00038335"/>
    </source>
</evidence>
<dbReference type="SMART" id="SM00320">
    <property type="entry name" value="WD40"/>
    <property type="match status" value="3"/>
</dbReference>
<name>A0A336MNZ2_CULSO</name>
<dbReference type="GO" id="GO:0000462">
    <property type="term" value="P:maturation of SSU-rRNA from tricistronic rRNA transcript (SSU-rRNA, 5.8S rRNA, LSU-rRNA)"/>
    <property type="evidence" value="ECO:0007669"/>
    <property type="project" value="TreeGrafter"/>
</dbReference>
<dbReference type="GO" id="GO:0005730">
    <property type="term" value="C:nucleolus"/>
    <property type="evidence" value="ECO:0007669"/>
    <property type="project" value="TreeGrafter"/>
</dbReference>
<evidence type="ECO:0000256" key="4">
    <source>
        <dbReference type="SAM" id="MobiDB-lite"/>
    </source>
</evidence>
<keyword evidence="2" id="KW-0539">Nucleus</keyword>
<dbReference type="PANTHER" id="PTHR44267:SF1">
    <property type="entry name" value="WD REPEAT-CONTAINING PROTEIN 43"/>
    <property type="match status" value="1"/>
</dbReference>
<dbReference type="InterPro" id="IPR001680">
    <property type="entry name" value="WD40_rpt"/>
</dbReference>
<sequence>MSDDLNHVMEFSSDGKLFAYIDEAGKLKIWETERNLLKQEYIPNLHLASPITCLKWIEVGEKKSGSKKTPKKKLKQNESKLYLVLGTNKGKVVLYSYADAQIEREFQGTGHSDAVTDLFYDDAETIYSCGADSKVIKWNLGDGCKETQVLQAGKQKLTAIAVVDNFAIVASRAIKVYDMKSETCIKTFTGHSGTVTTIKTFTHNEKFYFLSISKTERIVSMWCLDETDKTDPIGSFVTDDCIIQINFNVTNDQLQLTAVNRIGVLQMYVQDLTKLRTSKPVKKRLNLQIVSEAVKNVSEPIQIIACLITAGENELLVAYGDRMLLKFEHIQPDHTMKENVLVRQNPKKFLKQSELDAQKPHNVVVPLAEKGKVEYLNQVTAVKKDLKPIDTPLQTRLENMSIGKSGDEPPAKNMVRLLIQGLHSKDANILRTVFQTKDPDAVRSTLEKLPPQYIKPLVNELSLLMQKKTTNVQLSIVWLKTLIQTQTSQLMALGSDTLKDMFGLCLGIVDHRMNDLPALMMLKGRMDLIASQLERKKENLDWDDSDESESEIDGAEEDDQMNVGSSDENTNSKKSSQQTPKSDEDESDDDSSEMDTD</sequence>
<dbReference type="PANTHER" id="PTHR44267">
    <property type="entry name" value="WD REPEAT-CONTAINING PROTEIN 43"/>
    <property type="match status" value="1"/>
</dbReference>
<dbReference type="InterPro" id="IPR007148">
    <property type="entry name" value="SSU_processome_Utp12"/>
</dbReference>
<dbReference type="SUPFAM" id="SSF50978">
    <property type="entry name" value="WD40 repeat-like"/>
    <property type="match status" value="1"/>
</dbReference>
<dbReference type="AlphaFoldDB" id="A0A336MNZ2"/>
<evidence type="ECO:0000313" key="6">
    <source>
        <dbReference type="EMBL" id="SSX29967.1"/>
    </source>
</evidence>
<dbReference type="Pfam" id="PF00400">
    <property type="entry name" value="WD40"/>
    <property type="match status" value="2"/>
</dbReference>